<dbReference type="GO" id="GO:0005794">
    <property type="term" value="C:Golgi apparatus"/>
    <property type="evidence" value="ECO:0007669"/>
    <property type="project" value="TreeGrafter"/>
</dbReference>
<evidence type="ECO:0000256" key="3">
    <source>
        <dbReference type="ARBA" id="ARBA00023069"/>
    </source>
</evidence>
<proteinExistence type="inferred from homology"/>
<dbReference type="Gene3D" id="1.10.287.1490">
    <property type="match status" value="1"/>
</dbReference>
<organism evidence="6 7">
    <name type="scientific">Stylophora pistillata</name>
    <name type="common">Smooth cauliflower coral</name>
    <dbReference type="NCBI Taxonomy" id="50429"/>
    <lineage>
        <taxon>Eukaryota</taxon>
        <taxon>Metazoa</taxon>
        <taxon>Cnidaria</taxon>
        <taxon>Anthozoa</taxon>
        <taxon>Hexacorallia</taxon>
        <taxon>Scleractinia</taxon>
        <taxon>Astrocoeniina</taxon>
        <taxon>Pocilloporidae</taxon>
        <taxon>Stylophora</taxon>
    </lineage>
</organism>
<dbReference type="GO" id="GO:0042073">
    <property type="term" value="P:intraciliary transport"/>
    <property type="evidence" value="ECO:0007669"/>
    <property type="project" value="TreeGrafter"/>
</dbReference>
<dbReference type="EMBL" id="LSMT01000654">
    <property type="protein sequence ID" value="PFX15391.1"/>
    <property type="molecule type" value="Genomic_DNA"/>
</dbReference>
<evidence type="ECO:0000256" key="2">
    <source>
        <dbReference type="ARBA" id="ARBA00009415"/>
    </source>
</evidence>
<dbReference type="PANTHER" id="PTHR16011:SF0">
    <property type="entry name" value="INTRAFLAGELLAR TRANSPORT PROTEIN 57 HOMOLOG"/>
    <property type="match status" value="1"/>
</dbReference>
<keyword evidence="5" id="KW-0175">Coiled coil</keyword>
<dbReference type="Pfam" id="PF10498">
    <property type="entry name" value="IFT57"/>
    <property type="match status" value="1"/>
</dbReference>
<keyword evidence="4" id="KW-0966">Cell projection</keyword>
<dbReference type="GO" id="GO:0005929">
    <property type="term" value="C:cilium"/>
    <property type="evidence" value="ECO:0007669"/>
    <property type="project" value="UniProtKB-SubCell"/>
</dbReference>
<dbReference type="STRING" id="50429.A0A2B4RCL5"/>
<dbReference type="Proteomes" id="UP000225706">
    <property type="component" value="Unassembled WGS sequence"/>
</dbReference>
<evidence type="ECO:0000256" key="1">
    <source>
        <dbReference type="ARBA" id="ARBA00004138"/>
    </source>
</evidence>
<comment type="caution">
    <text evidence="6">The sequence shown here is derived from an EMBL/GenBank/DDBJ whole genome shotgun (WGS) entry which is preliminary data.</text>
</comment>
<feature type="coiled-coil region" evidence="5">
    <location>
        <begin position="156"/>
        <end position="191"/>
    </location>
</feature>
<dbReference type="GO" id="GO:1905515">
    <property type="term" value="P:non-motile cilium assembly"/>
    <property type="evidence" value="ECO:0007669"/>
    <property type="project" value="TreeGrafter"/>
</dbReference>
<evidence type="ECO:0000256" key="4">
    <source>
        <dbReference type="ARBA" id="ARBA00023273"/>
    </source>
</evidence>
<comment type="subcellular location">
    <subcellularLocation>
        <location evidence="1">Cell projection</location>
        <location evidence="1">Cilium</location>
    </subcellularLocation>
</comment>
<keyword evidence="3" id="KW-0969">Cilium</keyword>
<evidence type="ECO:0000313" key="7">
    <source>
        <dbReference type="Proteomes" id="UP000225706"/>
    </source>
</evidence>
<dbReference type="OrthoDB" id="423881at2759"/>
<feature type="coiled-coil region" evidence="5">
    <location>
        <begin position="297"/>
        <end position="379"/>
    </location>
</feature>
<protein>
    <submittedName>
        <fullName evidence="6">Intraflagellar transport protein 57-like</fullName>
    </submittedName>
</protein>
<comment type="similarity">
    <text evidence="2">Belongs to the IFT57 family.</text>
</comment>
<dbReference type="AlphaFoldDB" id="A0A2B4RCL5"/>
<dbReference type="GO" id="GO:0030992">
    <property type="term" value="C:intraciliary transport particle B"/>
    <property type="evidence" value="ECO:0007669"/>
    <property type="project" value="TreeGrafter"/>
</dbReference>
<reference evidence="7" key="1">
    <citation type="journal article" date="2017" name="bioRxiv">
        <title>Comparative analysis of the genomes of Stylophora pistillata and Acropora digitifera provides evidence for extensive differences between species of corals.</title>
        <authorList>
            <person name="Voolstra C.R."/>
            <person name="Li Y."/>
            <person name="Liew Y.J."/>
            <person name="Baumgarten S."/>
            <person name="Zoccola D."/>
            <person name="Flot J.-F."/>
            <person name="Tambutte S."/>
            <person name="Allemand D."/>
            <person name="Aranda M."/>
        </authorList>
    </citation>
    <scope>NUCLEOTIDE SEQUENCE [LARGE SCALE GENOMIC DNA]</scope>
</reference>
<gene>
    <name evidence="6" type="primary">IFT57</name>
    <name evidence="6" type="ORF">AWC38_SpisGene20390</name>
</gene>
<dbReference type="GO" id="GO:0005815">
    <property type="term" value="C:microtubule organizing center"/>
    <property type="evidence" value="ECO:0007669"/>
    <property type="project" value="TreeGrafter"/>
</dbReference>
<evidence type="ECO:0000256" key="5">
    <source>
        <dbReference type="SAM" id="Coils"/>
    </source>
</evidence>
<accession>A0A2B4RCL5</accession>
<sequence length="418" mass="47843">MESEGRRGADFTGDNASMGYMLTVGVMEEVLEKLKLLDYETDFCKQMGFRPLSRHYFAVANNPGEQFFTFTSLAAWLFTCCGRNFEQPQEYDDPNATVSSILDELKKLNVGVDFPPAKLKTGTGEQVCYVIDKLADEALKVKKFGWKKPQHEQEDFEEETMEDDEAELTLNKVEEEMMDEAEEEIEEEDSYLDLAGMKQQSQMNEIADSSKPESVMESTIDAAEWKLEVERVLPLLKVHIRTDNKDWRTHYEQMQQHSEGIKSSLTETKGHLDKLHHEISRTLEKIGSREKYINNQLEHLLQEFRSLQDTLAETKERYKQGSGGVTDLTKSLSQITEELESVKAQMDERGTNMTDAGPLVRIKQALTRLKQEVQQMEVRIGVVEHSLLVAKIRDRSAIREDMQAPVSDAATFGDFKPF</sequence>
<keyword evidence="7" id="KW-1185">Reference proteome</keyword>
<evidence type="ECO:0000313" key="6">
    <source>
        <dbReference type="EMBL" id="PFX15391.1"/>
    </source>
</evidence>
<name>A0A2B4RCL5_STYPI</name>
<dbReference type="InterPro" id="IPR019530">
    <property type="entry name" value="Intra-flagellar_transport_57"/>
</dbReference>
<keyword evidence="6" id="KW-0282">Flagellum</keyword>
<dbReference type="PANTHER" id="PTHR16011">
    <property type="entry name" value="IFT57/HIPPI"/>
    <property type="match status" value="1"/>
</dbReference>